<dbReference type="EMBL" id="MU274959">
    <property type="protein sequence ID" value="KAI0083594.1"/>
    <property type="molecule type" value="Genomic_DNA"/>
</dbReference>
<dbReference type="Proteomes" id="UP001055072">
    <property type="component" value="Unassembled WGS sequence"/>
</dbReference>
<name>A0ACB8TNM9_9APHY</name>
<comment type="caution">
    <text evidence="1">The sequence shown here is derived from an EMBL/GenBank/DDBJ whole genome shotgun (WGS) entry which is preliminary data.</text>
</comment>
<proteinExistence type="predicted"/>
<protein>
    <submittedName>
        <fullName evidence="1">Uncharacterized protein</fullName>
    </submittedName>
</protein>
<organism evidence="1 2">
    <name type="scientific">Irpex rosettiformis</name>
    <dbReference type="NCBI Taxonomy" id="378272"/>
    <lineage>
        <taxon>Eukaryota</taxon>
        <taxon>Fungi</taxon>
        <taxon>Dikarya</taxon>
        <taxon>Basidiomycota</taxon>
        <taxon>Agaricomycotina</taxon>
        <taxon>Agaricomycetes</taxon>
        <taxon>Polyporales</taxon>
        <taxon>Irpicaceae</taxon>
        <taxon>Irpex</taxon>
    </lineage>
</organism>
<sequence>MTLRTSGCPTTCAQISHKHRENAGQREIAAVYIEHVKAGQRAPVACALVLIT</sequence>
<keyword evidence="2" id="KW-1185">Reference proteome</keyword>
<reference evidence="1" key="1">
    <citation type="journal article" date="2021" name="Environ. Microbiol.">
        <title>Gene family expansions and transcriptome signatures uncover fungal adaptations to wood decay.</title>
        <authorList>
            <person name="Hage H."/>
            <person name="Miyauchi S."/>
            <person name="Viragh M."/>
            <person name="Drula E."/>
            <person name="Min B."/>
            <person name="Chaduli D."/>
            <person name="Navarro D."/>
            <person name="Favel A."/>
            <person name="Norest M."/>
            <person name="Lesage-Meessen L."/>
            <person name="Balint B."/>
            <person name="Merenyi Z."/>
            <person name="de Eugenio L."/>
            <person name="Morin E."/>
            <person name="Martinez A.T."/>
            <person name="Baldrian P."/>
            <person name="Stursova M."/>
            <person name="Martinez M.J."/>
            <person name="Novotny C."/>
            <person name="Magnuson J.K."/>
            <person name="Spatafora J.W."/>
            <person name="Maurice S."/>
            <person name="Pangilinan J."/>
            <person name="Andreopoulos W."/>
            <person name="LaButti K."/>
            <person name="Hundley H."/>
            <person name="Na H."/>
            <person name="Kuo A."/>
            <person name="Barry K."/>
            <person name="Lipzen A."/>
            <person name="Henrissat B."/>
            <person name="Riley R."/>
            <person name="Ahrendt S."/>
            <person name="Nagy L.G."/>
            <person name="Grigoriev I.V."/>
            <person name="Martin F."/>
            <person name="Rosso M.N."/>
        </authorList>
    </citation>
    <scope>NUCLEOTIDE SEQUENCE</scope>
    <source>
        <strain evidence="1">CBS 384.51</strain>
    </source>
</reference>
<evidence type="ECO:0000313" key="2">
    <source>
        <dbReference type="Proteomes" id="UP001055072"/>
    </source>
</evidence>
<gene>
    <name evidence="1" type="ORF">BDY19DRAFT_977022</name>
</gene>
<evidence type="ECO:0000313" key="1">
    <source>
        <dbReference type="EMBL" id="KAI0083594.1"/>
    </source>
</evidence>
<accession>A0ACB8TNM9</accession>